<protein>
    <submittedName>
        <fullName evidence="1">Uncharacterized protein</fullName>
    </submittedName>
</protein>
<reference evidence="1" key="1">
    <citation type="journal article" date="2014" name="Front. Microbiol.">
        <title>High frequency of phylogenetically diverse reductive dehalogenase-homologous genes in deep subseafloor sedimentary metagenomes.</title>
        <authorList>
            <person name="Kawai M."/>
            <person name="Futagami T."/>
            <person name="Toyoda A."/>
            <person name="Takaki Y."/>
            <person name="Nishi S."/>
            <person name="Hori S."/>
            <person name="Arai W."/>
            <person name="Tsubouchi T."/>
            <person name="Morono Y."/>
            <person name="Uchiyama I."/>
            <person name="Ito T."/>
            <person name="Fujiyama A."/>
            <person name="Inagaki F."/>
            <person name="Takami H."/>
        </authorList>
    </citation>
    <scope>NUCLEOTIDE SEQUENCE</scope>
    <source>
        <strain evidence="1">Expedition CK06-06</strain>
    </source>
</reference>
<organism evidence="1">
    <name type="scientific">marine sediment metagenome</name>
    <dbReference type="NCBI Taxonomy" id="412755"/>
    <lineage>
        <taxon>unclassified sequences</taxon>
        <taxon>metagenomes</taxon>
        <taxon>ecological metagenomes</taxon>
    </lineage>
</organism>
<comment type="caution">
    <text evidence="1">The sequence shown here is derived from an EMBL/GenBank/DDBJ whole genome shotgun (WGS) entry which is preliminary data.</text>
</comment>
<sequence length="143" mass="14905">MGPVFRWIKALFKSEVALGQRVIRESATLPQHTAAVIFNIIGGKVLMTSIIGRVTVGMGATPNDTKLTATPTGATAHDICAVLDTANYAIRDLLGISGIDIDAMIPPATVGTIEGMSVKGVVLQAGTLDLDCAADNTGELEWV</sequence>
<name>X1DB25_9ZZZZ</name>
<accession>X1DB25</accession>
<proteinExistence type="predicted"/>
<feature type="non-terminal residue" evidence="1">
    <location>
        <position position="143"/>
    </location>
</feature>
<evidence type="ECO:0000313" key="1">
    <source>
        <dbReference type="EMBL" id="GAH17437.1"/>
    </source>
</evidence>
<dbReference type="EMBL" id="BART01033128">
    <property type="protein sequence ID" value="GAH17437.1"/>
    <property type="molecule type" value="Genomic_DNA"/>
</dbReference>
<gene>
    <name evidence="1" type="ORF">S01H4_57035</name>
</gene>
<dbReference type="AlphaFoldDB" id="X1DB25"/>